<evidence type="ECO:0000313" key="2">
    <source>
        <dbReference type="Proteomes" id="UP000593994"/>
    </source>
</evidence>
<protein>
    <recommendedName>
        <fullName evidence="3">Protein kinase domain-containing protein</fullName>
    </recommendedName>
</protein>
<reference evidence="1 2" key="1">
    <citation type="submission" date="2020-05" db="EMBL/GenBank/DDBJ databases">
        <title>Sulfurimonas marisnigri, sp. nov., and Sulfurimonas baltica, sp. nov., manganese oxide reducing chemolithoautotrophs of the class Epsilonproteobacteria isolated from the pelagic redoxclines of the Black and Baltic Seas and emended description of the genus Sulfurimonas.</title>
        <authorList>
            <person name="Henkel J.V."/>
            <person name="Laudan C."/>
            <person name="Werner J."/>
            <person name="Neu T."/>
            <person name="Plewe S."/>
            <person name="Sproer C."/>
            <person name="Bunk B."/>
            <person name="Schulz-Vogt H.N."/>
        </authorList>
    </citation>
    <scope>NUCLEOTIDE SEQUENCE [LARGE SCALE GENOMIC DNA]</scope>
    <source>
        <strain evidence="1 2">GD2</strain>
    </source>
</reference>
<evidence type="ECO:0000313" key="1">
    <source>
        <dbReference type="EMBL" id="QOY51426.1"/>
    </source>
</evidence>
<dbReference type="GO" id="GO:0004672">
    <property type="term" value="F:protein kinase activity"/>
    <property type="evidence" value="ECO:0007669"/>
    <property type="project" value="InterPro"/>
</dbReference>
<evidence type="ECO:0008006" key="3">
    <source>
        <dbReference type="Google" id="ProtNLM"/>
    </source>
</evidence>
<dbReference type="Proteomes" id="UP000593994">
    <property type="component" value="Chromosome"/>
</dbReference>
<dbReference type="SUPFAM" id="SSF56112">
    <property type="entry name" value="Protein kinase-like (PK-like)"/>
    <property type="match status" value="1"/>
</dbReference>
<accession>A0A7S7LTU9</accession>
<dbReference type="AlphaFoldDB" id="A0A7S7LTU9"/>
<gene>
    <name evidence="1" type="ORF">HUE88_09880</name>
</gene>
<name>A0A7S7LTU9_9BACT</name>
<keyword evidence="2" id="KW-1185">Reference proteome</keyword>
<dbReference type="InterPro" id="IPR011009">
    <property type="entry name" value="Kinase-like_dom_sf"/>
</dbReference>
<dbReference type="PROSITE" id="PS00109">
    <property type="entry name" value="PROTEIN_KINASE_TYR"/>
    <property type="match status" value="1"/>
</dbReference>
<dbReference type="EMBL" id="CP054492">
    <property type="protein sequence ID" value="QOY51426.1"/>
    <property type="molecule type" value="Genomic_DNA"/>
</dbReference>
<proteinExistence type="predicted"/>
<dbReference type="RefSeq" id="WP_194368593.1">
    <property type="nucleotide sequence ID" value="NZ_CP054492.1"/>
</dbReference>
<organism evidence="1 2">
    <name type="scientific">Candidatus Sulfurimonas baltica</name>
    <dbReference type="NCBI Taxonomy" id="2740404"/>
    <lineage>
        <taxon>Bacteria</taxon>
        <taxon>Pseudomonadati</taxon>
        <taxon>Campylobacterota</taxon>
        <taxon>Epsilonproteobacteria</taxon>
        <taxon>Campylobacterales</taxon>
        <taxon>Sulfurimonadaceae</taxon>
        <taxon>Sulfurimonas</taxon>
    </lineage>
</organism>
<dbReference type="Gene3D" id="1.10.510.10">
    <property type="entry name" value="Transferase(Phosphotransferase) domain 1"/>
    <property type="match status" value="1"/>
</dbReference>
<sequence length="247" mass="29762">MNYKYQLNKEYKVFKDFLLNIKSYFNANENTIHKARNELKTIDNKEVATVVKSFRIPNIVNQIAYSFFRDSKAKKSYEYSLKIGDFTPTPIGYIEFYRLGLLKESYFISEKFDYDFTIREPLLDSNFHDKKEVFRAFSRFTLELHNKNIFHDDYSPGNILIKKIESDYIFKIVDINRMKFFEFNQDQRAQNFSKLWASDEILTIMATEYKKHYQCDDKFVEQVLFFSNKNKKIKNLKKRLKGQEVND</sequence>
<dbReference type="InterPro" id="IPR008266">
    <property type="entry name" value="Tyr_kinase_AS"/>
</dbReference>
<dbReference type="KEGG" id="sbal:HUE88_09880"/>